<dbReference type="CDD" id="cd02068">
    <property type="entry name" value="radical_SAM_B12_BD"/>
    <property type="match status" value="1"/>
</dbReference>
<dbReference type="SMART" id="SM00729">
    <property type="entry name" value="Elp3"/>
    <property type="match status" value="1"/>
</dbReference>
<feature type="domain" description="B12-binding" evidence="8">
    <location>
        <begin position="17"/>
        <end position="149"/>
    </location>
</feature>
<keyword evidence="2" id="KW-0489">Methyltransferase</keyword>
<evidence type="ECO:0000256" key="7">
    <source>
        <dbReference type="ARBA" id="ARBA00023014"/>
    </source>
</evidence>
<dbReference type="InterPro" id="IPR006158">
    <property type="entry name" value="Cobalamin-bd"/>
</dbReference>
<evidence type="ECO:0000256" key="3">
    <source>
        <dbReference type="ARBA" id="ARBA00022679"/>
    </source>
</evidence>
<dbReference type="PANTHER" id="PTHR43409:SF7">
    <property type="entry name" value="BLL1977 PROTEIN"/>
    <property type="match status" value="1"/>
</dbReference>
<dbReference type="Gene3D" id="3.80.30.20">
    <property type="entry name" value="tm_1862 like domain"/>
    <property type="match status" value="1"/>
</dbReference>
<keyword evidence="4" id="KW-0949">S-adenosyl-L-methionine</keyword>
<dbReference type="PANTHER" id="PTHR43409">
    <property type="entry name" value="ANAEROBIC MAGNESIUM-PROTOPORPHYRIN IX MONOMETHYL ESTER CYCLASE-RELATED"/>
    <property type="match status" value="1"/>
</dbReference>
<dbReference type="OrthoDB" id="9762608at2"/>
<dbReference type="InterPro" id="IPR036724">
    <property type="entry name" value="Cobalamin-bd_sf"/>
</dbReference>
<dbReference type="InterPro" id="IPR058240">
    <property type="entry name" value="rSAM_sf"/>
</dbReference>
<dbReference type="GO" id="GO:0051539">
    <property type="term" value="F:4 iron, 4 sulfur cluster binding"/>
    <property type="evidence" value="ECO:0007669"/>
    <property type="project" value="UniProtKB-KW"/>
</dbReference>
<evidence type="ECO:0000259" key="9">
    <source>
        <dbReference type="PROSITE" id="PS51918"/>
    </source>
</evidence>
<dbReference type="GO" id="GO:0003824">
    <property type="term" value="F:catalytic activity"/>
    <property type="evidence" value="ECO:0007669"/>
    <property type="project" value="InterPro"/>
</dbReference>
<evidence type="ECO:0000256" key="6">
    <source>
        <dbReference type="ARBA" id="ARBA00023004"/>
    </source>
</evidence>
<dbReference type="GO" id="GO:0031419">
    <property type="term" value="F:cobalamin binding"/>
    <property type="evidence" value="ECO:0007669"/>
    <property type="project" value="InterPro"/>
</dbReference>
<evidence type="ECO:0000256" key="5">
    <source>
        <dbReference type="ARBA" id="ARBA00022723"/>
    </source>
</evidence>
<dbReference type="SFLD" id="SFLDS00029">
    <property type="entry name" value="Radical_SAM"/>
    <property type="match status" value="1"/>
</dbReference>
<dbReference type="EMBL" id="FQZU01000012">
    <property type="protein sequence ID" value="SHJ81638.1"/>
    <property type="molecule type" value="Genomic_DNA"/>
</dbReference>
<feature type="domain" description="Radical SAM core" evidence="9">
    <location>
        <begin position="193"/>
        <end position="410"/>
    </location>
</feature>
<name>A0A1M6MDU8_9BACT</name>
<proteinExistence type="predicted"/>
<keyword evidence="3" id="KW-0808">Transferase</keyword>
<gene>
    <name evidence="10" type="ORF">SAMN02745216_02330</name>
</gene>
<accession>A0A1M6MDU8</accession>
<dbReference type="RefSeq" id="WP_073475923.1">
    <property type="nucleotide sequence ID" value="NZ_FQZU01000012.1"/>
</dbReference>
<dbReference type="GO" id="GO:0046872">
    <property type="term" value="F:metal ion binding"/>
    <property type="evidence" value="ECO:0007669"/>
    <property type="project" value="UniProtKB-KW"/>
</dbReference>
<dbReference type="SFLD" id="SFLDG01082">
    <property type="entry name" value="B12-binding_domain_containing"/>
    <property type="match status" value="1"/>
</dbReference>
<keyword evidence="11" id="KW-1185">Reference proteome</keyword>
<keyword evidence="7" id="KW-0411">Iron-sulfur</keyword>
<keyword evidence="5" id="KW-0479">Metal-binding</keyword>
<dbReference type="CDD" id="cd01335">
    <property type="entry name" value="Radical_SAM"/>
    <property type="match status" value="1"/>
</dbReference>
<dbReference type="Proteomes" id="UP000183994">
    <property type="component" value="Unassembled WGS sequence"/>
</dbReference>
<evidence type="ECO:0000256" key="2">
    <source>
        <dbReference type="ARBA" id="ARBA00022603"/>
    </source>
</evidence>
<dbReference type="SFLD" id="SFLDG01123">
    <property type="entry name" value="methyltransferase_(Class_B)"/>
    <property type="match status" value="1"/>
</dbReference>
<keyword evidence="6" id="KW-0408">Iron</keyword>
<dbReference type="SUPFAM" id="SSF102114">
    <property type="entry name" value="Radical SAM enzymes"/>
    <property type="match status" value="1"/>
</dbReference>
<dbReference type="Gene3D" id="3.40.50.280">
    <property type="entry name" value="Cobalamin-binding domain"/>
    <property type="match status" value="1"/>
</dbReference>
<dbReference type="InterPro" id="IPR006638">
    <property type="entry name" value="Elp3/MiaA/NifB-like_rSAM"/>
</dbReference>
<reference evidence="11" key="1">
    <citation type="submission" date="2016-11" db="EMBL/GenBank/DDBJ databases">
        <authorList>
            <person name="Varghese N."/>
            <person name="Submissions S."/>
        </authorList>
    </citation>
    <scope>NUCLEOTIDE SEQUENCE [LARGE SCALE GENOMIC DNA]</scope>
    <source>
        <strain evidence="11">DSM 16219</strain>
    </source>
</reference>
<dbReference type="InterPro" id="IPR007197">
    <property type="entry name" value="rSAM"/>
</dbReference>
<dbReference type="InterPro" id="IPR034466">
    <property type="entry name" value="Methyltransferase_Class_B"/>
</dbReference>
<dbReference type="SUPFAM" id="SSF52242">
    <property type="entry name" value="Cobalamin (vitamin B12)-binding domain"/>
    <property type="match status" value="1"/>
</dbReference>
<dbReference type="InterPro" id="IPR051198">
    <property type="entry name" value="BchE-like"/>
</dbReference>
<evidence type="ECO:0000256" key="1">
    <source>
        <dbReference type="ARBA" id="ARBA00001966"/>
    </source>
</evidence>
<dbReference type="InterPro" id="IPR023404">
    <property type="entry name" value="rSAM_horseshoe"/>
</dbReference>
<dbReference type="AlphaFoldDB" id="A0A1M6MDU8"/>
<dbReference type="PROSITE" id="PS51332">
    <property type="entry name" value="B12_BINDING"/>
    <property type="match status" value="1"/>
</dbReference>
<comment type="cofactor">
    <cofactor evidence="1">
        <name>[4Fe-4S] cluster</name>
        <dbReference type="ChEBI" id="CHEBI:49883"/>
    </cofactor>
</comment>
<protein>
    <submittedName>
        <fullName evidence="10">Radical SAM superfamily enzyme YgiQ, UPF0313 family</fullName>
    </submittedName>
</protein>
<dbReference type="STRING" id="1121393.SAMN02745216_02330"/>
<dbReference type="Pfam" id="PF02310">
    <property type="entry name" value="B12-binding"/>
    <property type="match status" value="1"/>
</dbReference>
<evidence type="ECO:0000256" key="4">
    <source>
        <dbReference type="ARBA" id="ARBA00022691"/>
    </source>
</evidence>
<dbReference type="Pfam" id="PF04055">
    <property type="entry name" value="Radical_SAM"/>
    <property type="match status" value="1"/>
</dbReference>
<organism evidence="10 11">
    <name type="scientific">Desulfatibacillum alkenivorans DSM 16219</name>
    <dbReference type="NCBI Taxonomy" id="1121393"/>
    <lineage>
        <taxon>Bacteria</taxon>
        <taxon>Pseudomonadati</taxon>
        <taxon>Thermodesulfobacteriota</taxon>
        <taxon>Desulfobacteria</taxon>
        <taxon>Desulfobacterales</taxon>
        <taxon>Desulfatibacillaceae</taxon>
        <taxon>Desulfatibacillum</taxon>
    </lineage>
</organism>
<evidence type="ECO:0000313" key="11">
    <source>
        <dbReference type="Proteomes" id="UP000183994"/>
    </source>
</evidence>
<evidence type="ECO:0000313" key="10">
    <source>
        <dbReference type="EMBL" id="SHJ81638.1"/>
    </source>
</evidence>
<evidence type="ECO:0000259" key="8">
    <source>
        <dbReference type="PROSITE" id="PS51332"/>
    </source>
</evidence>
<sequence length="493" mass="57662">MRLAFVFNPFSYKLHEENLRIVQRYFGLFPPLSMAWVAGIAERAGHEVTFIDARTLRLRPDEVVARLKAFRPDMVGFMMTTYMFRETLQWIRHVKENLPKVRVIVGGYNLRVYPEESVMPPEIDYGCFNSAYYTVPGLLEALENNYDLSDVPGLIYKQGTKVIRTEYGPEPHFNDYPNPARHLLPNELYAEFPTERKNFTVMVTSKGCPMNCLFCEARSTPYNPRSIQTVVDEIQECYDVHGVREIDIFDYEFLVDRKRAMGICEEIIRRDLDILWACRARIDSLDEDLLARMKESGCGRVYLGIESGLQEMLDRVNKGITIEQVRRAVDMTKAHGIKTLGFFMTGLPGETKQTVKETLKFATSLGLDYVQFSKTTAKPLTSMWHDMVKESGYDYWREYILGNAEEAPLPRPWTELSNDEIDRLTKKAYQKFHSRPFFLLKHALAVRSFDEFKRKFLAWLEMQFRQEAVSRPDEHFVAYEESRRKRKKLRKKS</sequence>
<dbReference type="PROSITE" id="PS51918">
    <property type="entry name" value="RADICAL_SAM"/>
    <property type="match status" value="1"/>
</dbReference>